<sequence length="251" mass="26458">MQPQPGIAPTTPPTAGTLFAALYGELTPHAWHDPEHDAYQLFYQRSLAMGWLEEQTAGGPGLWAMNDAGSHPQAAPGTGRVSWFQVEAGAVTAERPLPVQQFLRCAQDVTARIGTLRLSSVRVLLPVQGIDPAARPACAAVPSMLTVDWFGARDPAARTPVDVRIGSGRDPVIPAVGCQLAQDLRDLEQDVFTCGDDDVAVHGMTLRGELAEWSCDAVGWLAATVADCAARLGVRSPLSLTVTAQSAAGGL</sequence>
<dbReference type="Proteomes" id="UP001187346">
    <property type="component" value="Unassembled WGS sequence"/>
</dbReference>
<organism evidence="1 2">
    <name type="scientific">Streptomyces prunicolor</name>
    <dbReference type="NCBI Taxonomy" id="67348"/>
    <lineage>
        <taxon>Bacteria</taxon>
        <taxon>Bacillati</taxon>
        <taxon>Actinomycetota</taxon>
        <taxon>Actinomycetes</taxon>
        <taxon>Kitasatosporales</taxon>
        <taxon>Streptomycetaceae</taxon>
        <taxon>Streptomyces</taxon>
    </lineage>
</organism>
<dbReference type="EMBL" id="JAWMAJ010000060">
    <property type="protein sequence ID" value="MDV7218172.1"/>
    <property type="molecule type" value="Genomic_DNA"/>
</dbReference>
<comment type="caution">
    <text evidence="1">The sequence shown here is derived from an EMBL/GenBank/DDBJ whole genome shotgun (WGS) entry which is preliminary data.</text>
</comment>
<accession>A0ABU4FC51</accession>
<protein>
    <submittedName>
        <fullName evidence="1">Uncharacterized protein</fullName>
    </submittedName>
</protein>
<reference evidence="1 2" key="1">
    <citation type="submission" date="2023-10" db="EMBL/GenBank/DDBJ databases">
        <title>Characterization of rhizosphere-enriched actinobacteria from wheat plants lab-grown on chernevaya soil.</title>
        <authorList>
            <person name="Tikhonova E.N."/>
            <person name="Konopkin A."/>
            <person name="Kravchenko I.K."/>
        </authorList>
    </citation>
    <scope>NUCLEOTIDE SEQUENCE [LARGE SCALE GENOMIC DNA]</scope>
    <source>
        <strain evidence="1 2">RR29</strain>
    </source>
</reference>
<evidence type="ECO:0000313" key="2">
    <source>
        <dbReference type="Proteomes" id="UP001187346"/>
    </source>
</evidence>
<name>A0ABU4FC51_9ACTN</name>
<evidence type="ECO:0000313" key="1">
    <source>
        <dbReference type="EMBL" id="MDV7218172.1"/>
    </source>
</evidence>
<dbReference type="RefSeq" id="WP_317772335.1">
    <property type="nucleotide sequence ID" value="NZ_JAWMAJ010000060.1"/>
</dbReference>
<proteinExistence type="predicted"/>
<gene>
    <name evidence="1" type="ORF">R5A26_19675</name>
</gene>
<keyword evidence="2" id="KW-1185">Reference proteome</keyword>